<sequence length="411" mass="46522">MDPNLVSIILSVMSLASFFMGAVLYLHGGKSISTKYFSMIAVTTGFWLTTMVIDFYRYSKAGYAIPPYILTRTSFAIAVSVFYFLFLFAYSFPQDRLNIKKWFLVSVSVGAALVIVFAFIPGAILEYDEFLPGDYLAKPFRGPAYDFFFVPFMFFLLFWSVGKLLVTYRNTDSIVDRSKLRYIISGTLISGFLGITYDIISAYIPRNIGSLPVGHLGAFIFVTISSYAILRHHLFSVKVIATELLTFSIWSFLLVRLFFATGTLEFAVNGTLLCIVLVFGALLIKSVLNEVHEREDLEKTSANLEYLKNNLEKKILEQTEEVKSAYEVEKKARIGLEELDKAKNQFILTTQHHLRTPLTIISGYLSGLKSKKDLEKDTSEVFNRMSQSTEEISKSVSVLLKATEVRVREKP</sequence>
<feature type="transmembrane region" description="Helical" evidence="8">
    <location>
        <begin position="180"/>
        <end position="204"/>
    </location>
</feature>
<evidence type="ECO:0000256" key="8">
    <source>
        <dbReference type="SAM" id="Phobius"/>
    </source>
</evidence>
<feature type="transmembrane region" description="Helical" evidence="8">
    <location>
        <begin position="210"/>
        <end position="230"/>
    </location>
</feature>
<feature type="transmembrane region" description="Helical" evidence="8">
    <location>
        <begin position="6"/>
        <end position="25"/>
    </location>
</feature>
<dbReference type="GO" id="GO:0016036">
    <property type="term" value="P:cellular response to phosphate starvation"/>
    <property type="evidence" value="ECO:0007669"/>
    <property type="project" value="TreeGrafter"/>
</dbReference>
<protein>
    <recommendedName>
        <fullName evidence="2">histidine kinase</fullName>
        <ecNumber evidence="2">2.7.13.3</ecNumber>
    </recommendedName>
</protein>
<keyword evidence="8" id="KW-0472">Membrane</keyword>
<keyword evidence="3" id="KW-0597">Phosphoprotein</keyword>
<feature type="domain" description="Signal transduction histidine kinase dimerisation/phosphoacceptor" evidence="9">
    <location>
        <begin position="342"/>
        <end position="408"/>
    </location>
</feature>
<dbReference type="InterPro" id="IPR036097">
    <property type="entry name" value="HisK_dim/P_sf"/>
</dbReference>
<dbReference type="AlphaFoldDB" id="A0A1G1Z9X8"/>
<dbReference type="CDD" id="cd00082">
    <property type="entry name" value="HisKA"/>
    <property type="match status" value="1"/>
</dbReference>
<evidence type="ECO:0000313" key="11">
    <source>
        <dbReference type="Proteomes" id="UP000176571"/>
    </source>
</evidence>
<evidence type="ECO:0000256" key="7">
    <source>
        <dbReference type="SAM" id="Coils"/>
    </source>
</evidence>
<dbReference type="EMBL" id="MHJB01000015">
    <property type="protein sequence ID" value="OGY61209.1"/>
    <property type="molecule type" value="Genomic_DNA"/>
</dbReference>
<dbReference type="InterPro" id="IPR003661">
    <property type="entry name" value="HisK_dim/P_dom"/>
</dbReference>
<keyword evidence="8" id="KW-0812">Transmembrane</keyword>
<accession>A0A1G1Z9X8</accession>
<comment type="caution">
    <text evidence="10">The sequence shown here is derived from an EMBL/GenBank/DDBJ whole genome shotgun (WGS) entry which is preliminary data.</text>
</comment>
<dbReference type="EC" id="2.7.13.3" evidence="2"/>
<evidence type="ECO:0000256" key="4">
    <source>
        <dbReference type="ARBA" id="ARBA00022679"/>
    </source>
</evidence>
<feature type="transmembrane region" description="Helical" evidence="8">
    <location>
        <begin position="37"/>
        <end position="56"/>
    </location>
</feature>
<dbReference type="GO" id="GO:0005886">
    <property type="term" value="C:plasma membrane"/>
    <property type="evidence" value="ECO:0007669"/>
    <property type="project" value="TreeGrafter"/>
</dbReference>
<comment type="catalytic activity">
    <reaction evidence="1">
        <text>ATP + protein L-histidine = ADP + protein N-phospho-L-histidine.</text>
        <dbReference type="EC" id="2.7.13.3"/>
    </reaction>
</comment>
<keyword evidence="8" id="KW-1133">Transmembrane helix</keyword>
<feature type="transmembrane region" description="Helical" evidence="8">
    <location>
        <begin position="68"/>
        <end position="90"/>
    </location>
</feature>
<dbReference type="InterPro" id="IPR050351">
    <property type="entry name" value="BphY/WalK/GraS-like"/>
</dbReference>
<keyword evidence="7" id="KW-0175">Coiled coil</keyword>
<feature type="transmembrane region" description="Helical" evidence="8">
    <location>
        <begin position="102"/>
        <end position="124"/>
    </location>
</feature>
<dbReference type="Gene3D" id="1.10.287.130">
    <property type="match status" value="1"/>
</dbReference>
<organism evidence="10 11">
    <name type="scientific">Candidatus Colwellbacteria bacterium RIFCSPLOWO2_12_FULL_43_11</name>
    <dbReference type="NCBI Taxonomy" id="1797693"/>
    <lineage>
        <taxon>Bacteria</taxon>
        <taxon>Candidatus Colwelliibacteriota</taxon>
    </lineage>
</organism>
<evidence type="ECO:0000313" key="10">
    <source>
        <dbReference type="EMBL" id="OGY61209.1"/>
    </source>
</evidence>
<dbReference type="PANTHER" id="PTHR45453:SF1">
    <property type="entry name" value="PHOSPHATE REGULON SENSOR PROTEIN PHOR"/>
    <property type="match status" value="1"/>
</dbReference>
<evidence type="ECO:0000256" key="3">
    <source>
        <dbReference type="ARBA" id="ARBA00022553"/>
    </source>
</evidence>
<name>A0A1G1Z9X8_9BACT</name>
<evidence type="ECO:0000256" key="6">
    <source>
        <dbReference type="ARBA" id="ARBA00023012"/>
    </source>
</evidence>
<dbReference type="SUPFAM" id="SSF47384">
    <property type="entry name" value="Homodimeric domain of signal transducing histidine kinase"/>
    <property type="match status" value="1"/>
</dbReference>
<keyword evidence="5" id="KW-0418">Kinase</keyword>
<feature type="coiled-coil region" evidence="7">
    <location>
        <begin position="294"/>
        <end position="328"/>
    </location>
</feature>
<keyword evidence="4" id="KW-0808">Transferase</keyword>
<evidence type="ECO:0000256" key="5">
    <source>
        <dbReference type="ARBA" id="ARBA00022777"/>
    </source>
</evidence>
<dbReference type="SMART" id="SM00388">
    <property type="entry name" value="HisKA"/>
    <property type="match status" value="1"/>
</dbReference>
<dbReference type="GO" id="GO:0000155">
    <property type="term" value="F:phosphorelay sensor kinase activity"/>
    <property type="evidence" value="ECO:0007669"/>
    <property type="project" value="InterPro"/>
</dbReference>
<evidence type="ECO:0000259" key="9">
    <source>
        <dbReference type="SMART" id="SM00388"/>
    </source>
</evidence>
<proteinExistence type="predicted"/>
<feature type="transmembrane region" description="Helical" evidence="8">
    <location>
        <begin position="266"/>
        <end position="284"/>
    </location>
</feature>
<dbReference type="Pfam" id="PF00512">
    <property type="entry name" value="HisKA"/>
    <property type="match status" value="1"/>
</dbReference>
<dbReference type="PANTHER" id="PTHR45453">
    <property type="entry name" value="PHOSPHATE REGULON SENSOR PROTEIN PHOR"/>
    <property type="match status" value="1"/>
</dbReference>
<feature type="transmembrane region" description="Helical" evidence="8">
    <location>
        <begin position="144"/>
        <end position="168"/>
    </location>
</feature>
<reference evidence="10 11" key="1">
    <citation type="journal article" date="2016" name="Nat. Commun.">
        <title>Thousands of microbial genomes shed light on interconnected biogeochemical processes in an aquifer system.</title>
        <authorList>
            <person name="Anantharaman K."/>
            <person name="Brown C.T."/>
            <person name="Hug L.A."/>
            <person name="Sharon I."/>
            <person name="Castelle C.J."/>
            <person name="Probst A.J."/>
            <person name="Thomas B.C."/>
            <person name="Singh A."/>
            <person name="Wilkins M.J."/>
            <person name="Karaoz U."/>
            <person name="Brodie E.L."/>
            <person name="Williams K.H."/>
            <person name="Hubbard S.S."/>
            <person name="Banfield J.F."/>
        </authorList>
    </citation>
    <scope>NUCLEOTIDE SEQUENCE [LARGE SCALE GENOMIC DNA]</scope>
</reference>
<dbReference type="Proteomes" id="UP000176571">
    <property type="component" value="Unassembled WGS sequence"/>
</dbReference>
<dbReference type="STRING" id="1797693.A3F99_01285"/>
<evidence type="ECO:0000256" key="1">
    <source>
        <dbReference type="ARBA" id="ARBA00000085"/>
    </source>
</evidence>
<feature type="transmembrane region" description="Helical" evidence="8">
    <location>
        <begin position="242"/>
        <end position="260"/>
    </location>
</feature>
<evidence type="ECO:0000256" key="2">
    <source>
        <dbReference type="ARBA" id="ARBA00012438"/>
    </source>
</evidence>
<keyword evidence="6" id="KW-0902">Two-component regulatory system</keyword>
<dbReference type="GO" id="GO:0004721">
    <property type="term" value="F:phosphoprotein phosphatase activity"/>
    <property type="evidence" value="ECO:0007669"/>
    <property type="project" value="TreeGrafter"/>
</dbReference>
<gene>
    <name evidence="10" type="ORF">A3F99_01285</name>
</gene>